<dbReference type="EMBL" id="OZ035841">
    <property type="protein sequence ID" value="CAL1590171.1"/>
    <property type="molecule type" value="Genomic_DNA"/>
</dbReference>
<dbReference type="Proteomes" id="UP001497482">
    <property type="component" value="Chromosome 19"/>
</dbReference>
<protein>
    <submittedName>
        <fullName evidence="2">Uncharacterized protein</fullName>
    </submittedName>
</protein>
<evidence type="ECO:0000256" key="1">
    <source>
        <dbReference type="SAM" id="MobiDB-lite"/>
    </source>
</evidence>
<dbReference type="AlphaFoldDB" id="A0AAV2KPK9"/>
<organism evidence="2 3">
    <name type="scientific">Knipowitschia caucasica</name>
    <name type="common">Caucasian dwarf goby</name>
    <name type="synonym">Pomatoschistus caucasicus</name>
    <dbReference type="NCBI Taxonomy" id="637954"/>
    <lineage>
        <taxon>Eukaryota</taxon>
        <taxon>Metazoa</taxon>
        <taxon>Chordata</taxon>
        <taxon>Craniata</taxon>
        <taxon>Vertebrata</taxon>
        <taxon>Euteleostomi</taxon>
        <taxon>Actinopterygii</taxon>
        <taxon>Neopterygii</taxon>
        <taxon>Teleostei</taxon>
        <taxon>Neoteleostei</taxon>
        <taxon>Acanthomorphata</taxon>
        <taxon>Gobiaria</taxon>
        <taxon>Gobiiformes</taxon>
        <taxon>Gobioidei</taxon>
        <taxon>Gobiidae</taxon>
        <taxon>Gobiinae</taxon>
        <taxon>Knipowitschia</taxon>
    </lineage>
</organism>
<reference evidence="2 3" key="1">
    <citation type="submission" date="2024-04" db="EMBL/GenBank/DDBJ databases">
        <authorList>
            <person name="Waldvogel A.-M."/>
            <person name="Schoenle A."/>
        </authorList>
    </citation>
    <scope>NUCLEOTIDE SEQUENCE [LARGE SCALE GENOMIC DNA]</scope>
</reference>
<accession>A0AAV2KPK9</accession>
<evidence type="ECO:0000313" key="3">
    <source>
        <dbReference type="Proteomes" id="UP001497482"/>
    </source>
</evidence>
<sequence>MDTCLELKLRVGKDMVFYNYNDCWEERNKCSHKETRLIPRNEGAASTVRALSDCCEPLLLRVKKNRLRCSGASTRAQHHREPHPLLLTTAHQ</sequence>
<evidence type="ECO:0000313" key="2">
    <source>
        <dbReference type="EMBL" id="CAL1590171.1"/>
    </source>
</evidence>
<keyword evidence="3" id="KW-1185">Reference proteome</keyword>
<name>A0AAV2KPK9_KNICA</name>
<gene>
    <name evidence="2" type="ORF">KC01_LOCUS19717</name>
</gene>
<feature type="region of interest" description="Disordered" evidence="1">
    <location>
        <begin position="72"/>
        <end position="92"/>
    </location>
</feature>
<proteinExistence type="predicted"/>